<evidence type="ECO:0000313" key="1">
    <source>
        <dbReference type="EMBL" id="SFE60613.1"/>
    </source>
</evidence>
<evidence type="ECO:0000313" key="2">
    <source>
        <dbReference type="Proteomes" id="UP000199516"/>
    </source>
</evidence>
<accession>A0A1I2BYS3</accession>
<protein>
    <submittedName>
        <fullName evidence="1">Uncharacterized protein</fullName>
    </submittedName>
</protein>
<sequence>METQENERAMRLQSMLQDALQPMVEKIDTLEKEVMALREGQQQLKDIAEKKAND</sequence>
<dbReference type="RefSeq" id="WP_177194737.1">
    <property type="nucleotide sequence ID" value="NZ_FONT01000002.1"/>
</dbReference>
<name>A0A1I2BYS3_9BACI</name>
<reference evidence="1 2" key="1">
    <citation type="submission" date="2016-10" db="EMBL/GenBank/DDBJ databases">
        <authorList>
            <person name="de Groot N.N."/>
        </authorList>
    </citation>
    <scope>NUCLEOTIDE SEQUENCE [LARGE SCALE GENOMIC DNA]</scope>
    <source>
        <strain evidence="1 2">DSM 23995</strain>
    </source>
</reference>
<organism evidence="1 2">
    <name type="scientific">Alteribacillus iranensis</name>
    <dbReference type="NCBI Taxonomy" id="930128"/>
    <lineage>
        <taxon>Bacteria</taxon>
        <taxon>Bacillati</taxon>
        <taxon>Bacillota</taxon>
        <taxon>Bacilli</taxon>
        <taxon>Bacillales</taxon>
        <taxon>Bacillaceae</taxon>
        <taxon>Alteribacillus</taxon>
    </lineage>
</organism>
<dbReference type="Proteomes" id="UP000199516">
    <property type="component" value="Unassembled WGS sequence"/>
</dbReference>
<dbReference type="STRING" id="930128.SAMN05192532_102555"/>
<keyword evidence="2" id="KW-1185">Reference proteome</keyword>
<dbReference type="EMBL" id="FONT01000002">
    <property type="protein sequence ID" value="SFE60613.1"/>
    <property type="molecule type" value="Genomic_DNA"/>
</dbReference>
<dbReference type="AlphaFoldDB" id="A0A1I2BYS3"/>
<proteinExistence type="predicted"/>
<gene>
    <name evidence="1" type="ORF">SAMN05192532_102555</name>
</gene>